<comment type="subcellular location">
    <subcellularLocation>
        <location evidence="1">Membrane</location>
        <topology evidence="1">Multi-pass membrane protein</topology>
    </subcellularLocation>
</comment>
<feature type="transmembrane region" description="Helical" evidence="8">
    <location>
        <begin position="456"/>
        <end position="480"/>
    </location>
</feature>
<feature type="transmembrane region" description="Helical" evidence="8">
    <location>
        <begin position="104"/>
        <end position="128"/>
    </location>
</feature>
<dbReference type="EMBL" id="JAPQKI010000009">
    <property type="protein sequence ID" value="KAJ5090873.1"/>
    <property type="molecule type" value="Genomic_DNA"/>
</dbReference>
<dbReference type="PANTHER" id="PTHR48022">
    <property type="entry name" value="PLASTIDIC GLUCOSE TRANSPORTER 4"/>
    <property type="match status" value="1"/>
</dbReference>
<keyword evidence="4 8" id="KW-0812">Transmembrane</keyword>
<dbReference type="InterPro" id="IPR005829">
    <property type="entry name" value="Sugar_transporter_CS"/>
</dbReference>
<dbReference type="Proteomes" id="UP001149074">
    <property type="component" value="Unassembled WGS sequence"/>
</dbReference>
<organism evidence="10 11">
    <name type="scientific">Penicillium argentinense</name>
    <dbReference type="NCBI Taxonomy" id="1131581"/>
    <lineage>
        <taxon>Eukaryota</taxon>
        <taxon>Fungi</taxon>
        <taxon>Dikarya</taxon>
        <taxon>Ascomycota</taxon>
        <taxon>Pezizomycotina</taxon>
        <taxon>Eurotiomycetes</taxon>
        <taxon>Eurotiomycetidae</taxon>
        <taxon>Eurotiales</taxon>
        <taxon>Aspergillaceae</taxon>
        <taxon>Penicillium</taxon>
    </lineage>
</organism>
<feature type="compositionally biased region" description="Basic and acidic residues" evidence="7">
    <location>
        <begin position="15"/>
        <end position="28"/>
    </location>
</feature>
<dbReference type="InterPro" id="IPR020846">
    <property type="entry name" value="MFS_dom"/>
</dbReference>
<dbReference type="PANTHER" id="PTHR48022:SF14">
    <property type="entry name" value="MAJOR FACILITATOR SUPERFAMILY (MFS) PROFILE DOMAIN-CONTAINING PROTEIN-RELATED"/>
    <property type="match status" value="1"/>
</dbReference>
<feature type="transmembrane region" description="Helical" evidence="8">
    <location>
        <begin position="331"/>
        <end position="351"/>
    </location>
</feature>
<feature type="transmembrane region" description="Helical" evidence="8">
    <location>
        <begin position="392"/>
        <end position="419"/>
    </location>
</feature>
<comment type="caution">
    <text evidence="10">The sequence shown here is derived from an EMBL/GenBank/DDBJ whole genome shotgun (WGS) entry which is preliminary data.</text>
</comment>
<feature type="transmembrane region" description="Helical" evidence="8">
    <location>
        <begin position="208"/>
        <end position="230"/>
    </location>
</feature>
<dbReference type="OrthoDB" id="8120565at2759"/>
<name>A0A9W9EZL6_9EURO</name>
<keyword evidence="11" id="KW-1185">Reference proteome</keyword>
<evidence type="ECO:0000259" key="9">
    <source>
        <dbReference type="PROSITE" id="PS50850"/>
    </source>
</evidence>
<feature type="transmembrane region" description="Helical" evidence="8">
    <location>
        <begin position="57"/>
        <end position="84"/>
    </location>
</feature>
<dbReference type="SUPFAM" id="SSF103473">
    <property type="entry name" value="MFS general substrate transporter"/>
    <property type="match status" value="1"/>
</dbReference>
<feature type="transmembrane region" description="Helical" evidence="8">
    <location>
        <begin position="135"/>
        <end position="154"/>
    </location>
</feature>
<keyword evidence="3" id="KW-0813">Transport</keyword>
<keyword evidence="5 8" id="KW-1133">Transmembrane helix</keyword>
<evidence type="ECO:0000256" key="6">
    <source>
        <dbReference type="ARBA" id="ARBA00023136"/>
    </source>
</evidence>
<protein>
    <recommendedName>
        <fullName evidence="9">Major facilitator superfamily (MFS) profile domain-containing protein</fullName>
    </recommendedName>
</protein>
<dbReference type="PROSITE" id="PS50850">
    <property type="entry name" value="MFS"/>
    <property type="match status" value="1"/>
</dbReference>
<comment type="similarity">
    <text evidence="2">Belongs to the major facilitator superfamily. Sugar transporter (TC 2.A.1.1) family.</text>
</comment>
<dbReference type="InterPro" id="IPR036259">
    <property type="entry name" value="MFS_trans_sf"/>
</dbReference>
<dbReference type="InterPro" id="IPR005828">
    <property type="entry name" value="MFS_sugar_transport-like"/>
</dbReference>
<reference evidence="10" key="1">
    <citation type="submission" date="2022-11" db="EMBL/GenBank/DDBJ databases">
        <authorList>
            <person name="Petersen C."/>
        </authorList>
    </citation>
    <scope>NUCLEOTIDE SEQUENCE</scope>
    <source>
        <strain evidence="10">IBT 30761</strain>
    </source>
</reference>
<dbReference type="GeneID" id="81361027"/>
<dbReference type="AlphaFoldDB" id="A0A9W9EZL6"/>
<feature type="domain" description="Major facilitator superfamily (MFS) profile" evidence="9">
    <location>
        <begin position="61"/>
        <end position="484"/>
    </location>
</feature>
<dbReference type="InterPro" id="IPR003663">
    <property type="entry name" value="Sugar/inositol_transpt"/>
</dbReference>
<feature type="transmembrane region" description="Helical" evidence="8">
    <location>
        <begin position="431"/>
        <end position="450"/>
    </location>
</feature>
<evidence type="ECO:0000313" key="10">
    <source>
        <dbReference type="EMBL" id="KAJ5090873.1"/>
    </source>
</evidence>
<feature type="transmembrane region" description="Helical" evidence="8">
    <location>
        <begin position="360"/>
        <end position="380"/>
    </location>
</feature>
<evidence type="ECO:0000256" key="1">
    <source>
        <dbReference type="ARBA" id="ARBA00004141"/>
    </source>
</evidence>
<evidence type="ECO:0000256" key="2">
    <source>
        <dbReference type="ARBA" id="ARBA00010992"/>
    </source>
</evidence>
<proteinExistence type="inferred from homology"/>
<dbReference type="Gene3D" id="1.20.1250.20">
    <property type="entry name" value="MFS general substrate transporter like domains"/>
    <property type="match status" value="1"/>
</dbReference>
<evidence type="ECO:0000313" key="11">
    <source>
        <dbReference type="Proteomes" id="UP001149074"/>
    </source>
</evidence>
<sequence>MAEQPQESVPAADKLGADEKPKSFSHQEHAKDETVEFADLQITYDSNGIKGILNSPFVCGAALLASFGGFSFGYDQGVISLILVMPQFVDQFPEVDKNAPNYGFNTGFLTGMLELGAFIGCLFFPYIADKISRKWAISVATGFFCIGAIIQTASQNYDSLVAGRFIGGIAPPNLRGSLMVLEAISIVVGAIVAYWITYGTRAVSGDWAFRLPFLLQMLPALVVGGGIHFFPFSPRWLALADRNEESLECLAKLRRLPATNETVQLEWRGILAEDRFQKQILLKEHPDTGAVMMEFKQWVDLFRPRYLRRTFVAMAIPFFNSSLGQDYETSLILSGMVNIFQFIGSVPIILYMDKFGRRRLAIFGGLAMGIPHIIMAGIVGRFSSNWPAHKGVGWFGVALIYIYILAYAMSYGPLGWVLPAEIFPSSRRAKGVGLATAVNWLANFIIGTIVPQMLVSIGWGTFLFFGVFCALAALFSFFFVPETSNRSLEQVASVFGDNLAADEVELRSRIDREIWAETSARAQVHV</sequence>
<dbReference type="InterPro" id="IPR050360">
    <property type="entry name" value="MFS_Sugar_Transporters"/>
</dbReference>
<feature type="region of interest" description="Disordered" evidence="7">
    <location>
        <begin position="1"/>
        <end position="28"/>
    </location>
</feature>
<evidence type="ECO:0000256" key="7">
    <source>
        <dbReference type="SAM" id="MobiDB-lite"/>
    </source>
</evidence>
<evidence type="ECO:0000256" key="5">
    <source>
        <dbReference type="ARBA" id="ARBA00022989"/>
    </source>
</evidence>
<dbReference type="RefSeq" id="XP_056472854.1">
    <property type="nucleotide sequence ID" value="XM_056622048.1"/>
</dbReference>
<gene>
    <name evidence="10" type="ORF">N7532_009557</name>
</gene>
<dbReference type="PROSITE" id="PS00216">
    <property type="entry name" value="SUGAR_TRANSPORT_1"/>
    <property type="match status" value="1"/>
</dbReference>
<dbReference type="GO" id="GO:0016020">
    <property type="term" value="C:membrane"/>
    <property type="evidence" value="ECO:0007669"/>
    <property type="project" value="UniProtKB-SubCell"/>
</dbReference>
<dbReference type="Pfam" id="PF00083">
    <property type="entry name" value="Sugar_tr"/>
    <property type="match status" value="1"/>
</dbReference>
<feature type="transmembrane region" description="Helical" evidence="8">
    <location>
        <begin position="174"/>
        <end position="196"/>
    </location>
</feature>
<evidence type="ECO:0000256" key="4">
    <source>
        <dbReference type="ARBA" id="ARBA00022692"/>
    </source>
</evidence>
<reference evidence="10" key="2">
    <citation type="journal article" date="2023" name="IMA Fungus">
        <title>Comparative genomic study of the Penicillium genus elucidates a diverse pangenome and 15 lateral gene transfer events.</title>
        <authorList>
            <person name="Petersen C."/>
            <person name="Sorensen T."/>
            <person name="Nielsen M.R."/>
            <person name="Sondergaard T.E."/>
            <person name="Sorensen J.L."/>
            <person name="Fitzpatrick D.A."/>
            <person name="Frisvad J.C."/>
            <person name="Nielsen K.L."/>
        </authorList>
    </citation>
    <scope>NUCLEOTIDE SEQUENCE</scope>
    <source>
        <strain evidence="10">IBT 30761</strain>
    </source>
</reference>
<evidence type="ECO:0000256" key="3">
    <source>
        <dbReference type="ARBA" id="ARBA00022448"/>
    </source>
</evidence>
<evidence type="ECO:0000256" key="8">
    <source>
        <dbReference type="SAM" id="Phobius"/>
    </source>
</evidence>
<dbReference type="GO" id="GO:0005351">
    <property type="term" value="F:carbohydrate:proton symporter activity"/>
    <property type="evidence" value="ECO:0007669"/>
    <property type="project" value="TreeGrafter"/>
</dbReference>
<accession>A0A9W9EZL6</accession>
<keyword evidence="6 8" id="KW-0472">Membrane</keyword>
<dbReference type="PRINTS" id="PR00171">
    <property type="entry name" value="SUGRTRNSPORT"/>
</dbReference>